<dbReference type="SUPFAM" id="SSF63829">
    <property type="entry name" value="Calcium-dependent phosphotriesterase"/>
    <property type="match status" value="1"/>
</dbReference>
<reference evidence="4 5" key="1">
    <citation type="submission" date="2019-05" db="EMBL/GenBank/DDBJ databases">
        <authorList>
            <consortium name="Science for Life Laboratories"/>
        </authorList>
    </citation>
    <scope>NUCLEOTIDE SEQUENCE [LARGE SCALE GENOMIC DNA]</scope>
    <source>
        <strain evidence="4">Soil9</strain>
    </source>
</reference>
<feature type="domain" description="SMP-30/Gluconolactonase/LRE-like region" evidence="3">
    <location>
        <begin position="54"/>
        <end position="295"/>
    </location>
</feature>
<dbReference type="AlphaFoldDB" id="A0A6P2CWF0"/>
<dbReference type="Proteomes" id="UP000464178">
    <property type="component" value="Chromosome"/>
</dbReference>
<protein>
    <recommendedName>
        <fullName evidence="3">SMP-30/Gluconolactonase/LRE-like region domain-containing protein</fullName>
    </recommendedName>
</protein>
<keyword evidence="2" id="KW-0732">Signal</keyword>
<evidence type="ECO:0000313" key="5">
    <source>
        <dbReference type="Proteomes" id="UP000464178"/>
    </source>
</evidence>
<dbReference type="KEGG" id="gms:SOIL9_42460"/>
<sequence length="312" mass="33974">MFRTRFLIALALPALPLVAHSADPLSVANTVRAESESPVAPGAKVEKLAGGFKFTEGPAPDADGNVYFTDQPNDKILKWSTDGKLTTFMEPCGRSNGLSFDKNGTLWACADEKNELWKIDVKTKEKTVVVKDFGGKLLNGPNDIWVRDDGSAFFSDPFYKRPYWKRGPIEQDKQAVYFVSTDGKLSRADAGDIKQPNGIIGTPDGKTLYVADIGAGKTYQYDVEKDGALKNRKLFCSQGSDGMTIDEVGNVYFTLGKAVTIYDKGGKKVTAIDVPEGTTNVCFGGKDMRTLFITAGTGFYSIQMKVKGVARQ</sequence>
<evidence type="ECO:0000313" key="4">
    <source>
        <dbReference type="EMBL" id="VTR93468.1"/>
    </source>
</evidence>
<name>A0A6P2CWF0_9BACT</name>
<dbReference type="InterPro" id="IPR051262">
    <property type="entry name" value="SMP-30/CGR1_Lactonase"/>
</dbReference>
<dbReference type="PANTHER" id="PTHR47572:SF4">
    <property type="entry name" value="LACTONASE DRP35"/>
    <property type="match status" value="1"/>
</dbReference>
<dbReference type="PANTHER" id="PTHR47572">
    <property type="entry name" value="LIPOPROTEIN-RELATED"/>
    <property type="match status" value="1"/>
</dbReference>
<feature type="signal peptide" evidence="2">
    <location>
        <begin position="1"/>
        <end position="21"/>
    </location>
</feature>
<evidence type="ECO:0000259" key="3">
    <source>
        <dbReference type="Pfam" id="PF08450"/>
    </source>
</evidence>
<keyword evidence="5" id="KW-1185">Reference proteome</keyword>
<accession>A0A6P2CWF0</accession>
<dbReference type="RefSeq" id="WP_162668188.1">
    <property type="nucleotide sequence ID" value="NZ_LR593886.1"/>
</dbReference>
<dbReference type="Gene3D" id="2.120.10.30">
    <property type="entry name" value="TolB, C-terminal domain"/>
    <property type="match status" value="1"/>
</dbReference>
<dbReference type="Pfam" id="PF08450">
    <property type="entry name" value="SGL"/>
    <property type="match status" value="1"/>
</dbReference>
<dbReference type="GO" id="GO:0016787">
    <property type="term" value="F:hydrolase activity"/>
    <property type="evidence" value="ECO:0007669"/>
    <property type="project" value="UniProtKB-KW"/>
</dbReference>
<dbReference type="InterPro" id="IPR013658">
    <property type="entry name" value="SGL"/>
</dbReference>
<gene>
    <name evidence="4" type="ORF">SOIL9_42460</name>
</gene>
<organism evidence="4 5">
    <name type="scientific">Gemmata massiliana</name>
    <dbReference type="NCBI Taxonomy" id="1210884"/>
    <lineage>
        <taxon>Bacteria</taxon>
        <taxon>Pseudomonadati</taxon>
        <taxon>Planctomycetota</taxon>
        <taxon>Planctomycetia</taxon>
        <taxon>Gemmatales</taxon>
        <taxon>Gemmataceae</taxon>
        <taxon>Gemmata</taxon>
    </lineage>
</organism>
<proteinExistence type="predicted"/>
<dbReference type="EMBL" id="LR593886">
    <property type="protein sequence ID" value="VTR93468.1"/>
    <property type="molecule type" value="Genomic_DNA"/>
</dbReference>
<keyword evidence="1" id="KW-0378">Hydrolase</keyword>
<evidence type="ECO:0000256" key="2">
    <source>
        <dbReference type="SAM" id="SignalP"/>
    </source>
</evidence>
<feature type="chain" id="PRO_5026875050" description="SMP-30/Gluconolactonase/LRE-like region domain-containing protein" evidence="2">
    <location>
        <begin position="22"/>
        <end position="312"/>
    </location>
</feature>
<dbReference type="InterPro" id="IPR011042">
    <property type="entry name" value="6-blade_b-propeller_TolB-like"/>
</dbReference>
<evidence type="ECO:0000256" key="1">
    <source>
        <dbReference type="ARBA" id="ARBA00022801"/>
    </source>
</evidence>